<gene>
    <name evidence="1" type="ORF">HAX54_003601</name>
</gene>
<protein>
    <submittedName>
        <fullName evidence="1">Uncharacterized protein</fullName>
    </submittedName>
</protein>
<dbReference type="Proteomes" id="UP000823775">
    <property type="component" value="Unassembled WGS sequence"/>
</dbReference>
<dbReference type="EMBL" id="JACEIK010001163">
    <property type="protein sequence ID" value="MCD7466675.1"/>
    <property type="molecule type" value="Genomic_DNA"/>
</dbReference>
<accession>A0ABS8T6V3</accession>
<comment type="caution">
    <text evidence="1">The sequence shown here is derived from an EMBL/GenBank/DDBJ whole genome shotgun (WGS) entry which is preliminary data.</text>
</comment>
<name>A0ABS8T6V3_DATST</name>
<keyword evidence="2" id="KW-1185">Reference proteome</keyword>
<evidence type="ECO:0000313" key="1">
    <source>
        <dbReference type="EMBL" id="MCD7466675.1"/>
    </source>
</evidence>
<organism evidence="1 2">
    <name type="scientific">Datura stramonium</name>
    <name type="common">Jimsonweed</name>
    <name type="synonym">Common thornapple</name>
    <dbReference type="NCBI Taxonomy" id="4076"/>
    <lineage>
        <taxon>Eukaryota</taxon>
        <taxon>Viridiplantae</taxon>
        <taxon>Streptophyta</taxon>
        <taxon>Embryophyta</taxon>
        <taxon>Tracheophyta</taxon>
        <taxon>Spermatophyta</taxon>
        <taxon>Magnoliopsida</taxon>
        <taxon>eudicotyledons</taxon>
        <taxon>Gunneridae</taxon>
        <taxon>Pentapetalae</taxon>
        <taxon>asterids</taxon>
        <taxon>lamiids</taxon>
        <taxon>Solanales</taxon>
        <taxon>Solanaceae</taxon>
        <taxon>Solanoideae</taxon>
        <taxon>Datureae</taxon>
        <taxon>Datura</taxon>
    </lineage>
</organism>
<sequence length="112" mass="12952">MAEWKDKSTKIEALELKLSEAKVFNNEASNLSSKVAGLKREKTLYMEAIEASVRRESLLKEKLRVRDETLASREARMVQLKKRIEFHLKRVLQEQAINLPILIGCPIYRIGI</sequence>
<proteinExistence type="predicted"/>
<reference evidence="1 2" key="1">
    <citation type="journal article" date="2021" name="BMC Genomics">
        <title>Datura genome reveals duplications of psychoactive alkaloid biosynthetic genes and high mutation rate following tissue culture.</title>
        <authorList>
            <person name="Rajewski A."/>
            <person name="Carter-House D."/>
            <person name="Stajich J."/>
            <person name="Litt A."/>
        </authorList>
    </citation>
    <scope>NUCLEOTIDE SEQUENCE [LARGE SCALE GENOMIC DNA]</scope>
    <source>
        <strain evidence="1">AR-01</strain>
    </source>
</reference>
<evidence type="ECO:0000313" key="2">
    <source>
        <dbReference type="Proteomes" id="UP000823775"/>
    </source>
</evidence>